<comment type="subcellular location">
    <subcellularLocation>
        <location evidence="1">Cell membrane</location>
        <topology evidence="1">Multi-pass membrane protein</topology>
    </subcellularLocation>
</comment>
<evidence type="ECO:0000256" key="6">
    <source>
        <dbReference type="SAM" id="Phobius"/>
    </source>
</evidence>
<feature type="transmembrane region" description="Helical" evidence="6">
    <location>
        <begin position="60"/>
        <end position="83"/>
    </location>
</feature>
<feature type="transmembrane region" description="Helical" evidence="6">
    <location>
        <begin position="194"/>
        <end position="214"/>
    </location>
</feature>
<dbReference type="SUPFAM" id="SSF103481">
    <property type="entry name" value="Multidrug resistance efflux transporter EmrE"/>
    <property type="match status" value="2"/>
</dbReference>
<dbReference type="InterPro" id="IPR051258">
    <property type="entry name" value="Diverse_Substrate_Transporter"/>
</dbReference>
<dbReference type="PANTHER" id="PTHR42920">
    <property type="entry name" value="OS03G0707200 PROTEIN-RELATED"/>
    <property type="match status" value="1"/>
</dbReference>
<keyword evidence="3 6" id="KW-0812">Transmembrane</keyword>
<evidence type="ECO:0000313" key="8">
    <source>
        <dbReference type="EMBL" id="ENO88909.1"/>
    </source>
</evidence>
<evidence type="ECO:0000313" key="9">
    <source>
        <dbReference type="Proteomes" id="UP000013232"/>
    </source>
</evidence>
<dbReference type="STRING" id="1123367.GCA_000621305_00874"/>
<dbReference type="Pfam" id="PF00892">
    <property type="entry name" value="EamA"/>
    <property type="match status" value="2"/>
</dbReference>
<evidence type="ECO:0000256" key="2">
    <source>
        <dbReference type="ARBA" id="ARBA00022475"/>
    </source>
</evidence>
<keyword evidence="2" id="KW-1003">Cell membrane</keyword>
<feature type="domain" description="EamA" evidence="7">
    <location>
        <begin position="38"/>
        <end position="169"/>
    </location>
</feature>
<dbReference type="GO" id="GO:0005886">
    <property type="term" value="C:plasma membrane"/>
    <property type="evidence" value="ECO:0007669"/>
    <property type="project" value="UniProtKB-SubCell"/>
</dbReference>
<feature type="transmembrane region" description="Helical" evidence="6">
    <location>
        <begin position="258"/>
        <end position="278"/>
    </location>
</feature>
<dbReference type="AlphaFoldDB" id="N6Z9U6"/>
<keyword evidence="9" id="KW-1185">Reference proteome</keyword>
<dbReference type="InterPro" id="IPR037185">
    <property type="entry name" value="EmrE-like"/>
</dbReference>
<dbReference type="Proteomes" id="UP000013232">
    <property type="component" value="Unassembled WGS sequence"/>
</dbReference>
<feature type="transmembrane region" description="Helical" evidence="6">
    <location>
        <begin position="314"/>
        <end position="332"/>
    </location>
</feature>
<organism evidence="8 9">
    <name type="scientific">Thauera linaloolentis (strain DSM 12138 / JCM 21573 / CCUG 41526 / CIP 105981 / IAM 15112 / NBRC 102519 / 47Lol)</name>
    <dbReference type="NCBI Taxonomy" id="1123367"/>
    <lineage>
        <taxon>Bacteria</taxon>
        <taxon>Pseudomonadati</taxon>
        <taxon>Pseudomonadota</taxon>
        <taxon>Betaproteobacteria</taxon>
        <taxon>Rhodocyclales</taxon>
        <taxon>Zoogloeaceae</taxon>
        <taxon>Thauera</taxon>
    </lineage>
</organism>
<protein>
    <recommendedName>
        <fullName evidence="7">EamA domain-containing protein</fullName>
    </recommendedName>
</protein>
<feature type="transmembrane region" description="Helical" evidence="6">
    <location>
        <begin position="99"/>
        <end position="119"/>
    </location>
</feature>
<name>N6Z9U6_THAL4</name>
<feature type="transmembrane region" description="Helical" evidence="6">
    <location>
        <begin position="155"/>
        <end position="174"/>
    </location>
</feature>
<feature type="transmembrane region" description="Helical" evidence="6">
    <location>
        <begin position="125"/>
        <end position="146"/>
    </location>
</feature>
<sequence>MAECSLCLPGVRHPGARRGGAAGFIPMSSITISRPVAMLCLASSMALVGSYVALSKPLAATFPVLLLAWLRFGIGGVAMLGWLKRPPEEEVMSGQTRRLLFLESFLGNFLFTLCMITGVSLTNALTAGVVMAAIPAVIALLSWGFLHERISPRTWGAIGCAVLGIALLAMAGHGGEGSASVAGGADDGSGGRALLGKALLLAAVVCEAAYSVIGKKLTGKLSAKRITALINLWGFALSTPFGLYFALRFDFGAVSPGVWVLLLFYALAACMWTVWLWMTGLKVIPAAQGGVFTVMLPISAAAVGVLVLDETLNGMQMLALGVAVLGMLLATLPTRWLRVR</sequence>
<comment type="caution">
    <text evidence="8">The sequence shown here is derived from an EMBL/GenBank/DDBJ whole genome shotgun (WGS) entry which is preliminary data.</text>
</comment>
<evidence type="ECO:0000256" key="1">
    <source>
        <dbReference type="ARBA" id="ARBA00004651"/>
    </source>
</evidence>
<keyword evidence="4 6" id="KW-1133">Transmembrane helix</keyword>
<dbReference type="PANTHER" id="PTHR42920:SF5">
    <property type="entry name" value="EAMA DOMAIN-CONTAINING PROTEIN"/>
    <property type="match status" value="1"/>
</dbReference>
<proteinExistence type="predicted"/>
<dbReference type="InterPro" id="IPR000620">
    <property type="entry name" value="EamA_dom"/>
</dbReference>
<feature type="domain" description="EamA" evidence="7">
    <location>
        <begin position="196"/>
        <end position="331"/>
    </location>
</feature>
<dbReference type="eggNOG" id="COG0697">
    <property type="taxonomic scope" value="Bacteria"/>
</dbReference>
<evidence type="ECO:0000256" key="3">
    <source>
        <dbReference type="ARBA" id="ARBA00022692"/>
    </source>
</evidence>
<keyword evidence="5 6" id="KW-0472">Membrane</keyword>
<feature type="transmembrane region" description="Helical" evidence="6">
    <location>
        <begin position="226"/>
        <end position="246"/>
    </location>
</feature>
<evidence type="ECO:0000256" key="4">
    <source>
        <dbReference type="ARBA" id="ARBA00022989"/>
    </source>
</evidence>
<feature type="transmembrane region" description="Helical" evidence="6">
    <location>
        <begin position="290"/>
        <end position="308"/>
    </location>
</feature>
<evidence type="ECO:0000256" key="5">
    <source>
        <dbReference type="ARBA" id="ARBA00023136"/>
    </source>
</evidence>
<evidence type="ECO:0000259" key="7">
    <source>
        <dbReference type="Pfam" id="PF00892"/>
    </source>
</evidence>
<gene>
    <name evidence="8" type="ORF">C666_07825</name>
</gene>
<accession>N6Z9U6</accession>
<reference evidence="8 9" key="1">
    <citation type="submission" date="2012-09" db="EMBL/GenBank/DDBJ databases">
        <title>Draft Genome Sequences of 6 Strains from Genus Thauera.</title>
        <authorList>
            <person name="Liu B."/>
            <person name="Shapleigh J.P."/>
            <person name="Frostegard A.H."/>
        </authorList>
    </citation>
    <scope>NUCLEOTIDE SEQUENCE [LARGE SCALE GENOMIC DNA]</scope>
    <source>
        <strain evidence="9">47Lol / DSM 12138</strain>
    </source>
</reference>
<dbReference type="EMBL" id="AMXE01000021">
    <property type="protein sequence ID" value="ENO88909.1"/>
    <property type="molecule type" value="Genomic_DNA"/>
</dbReference>